<evidence type="ECO:0000313" key="4">
    <source>
        <dbReference type="Proteomes" id="UP000578686"/>
    </source>
</evidence>
<accession>A0A7X6HX12</accession>
<organism evidence="3 4">
    <name type="scientific">Streptomyces lonarensis</name>
    <dbReference type="NCBI Taxonomy" id="700599"/>
    <lineage>
        <taxon>Bacteria</taxon>
        <taxon>Bacillati</taxon>
        <taxon>Actinomycetota</taxon>
        <taxon>Actinomycetes</taxon>
        <taxon>Kitasatosporales</taxon>
        <taxon>Streptomycetaceae</taxon>
        <taxon>Streptomyces</taxon>
    </lineage>
</organism>
<feature type="signal peptide" evidence="2">
    <location>
        <begin position="1"/>
        <end position="26"/>
    </location>
</feature>
<feature type="compositionally biased region" description="Acidic residues" evidence="1">
    <location>
        <begin position="45"/>
        <end position="62"/>
    </location>
</feature>
<protein>
    <recommendedName>
        <fullName evidence="5">Lipoprotein</fullName>
    </recommendedName>
</protein>
<evidence type="ECO:0000313" key="3">
    <source>
        <dbReference type="EMBL" id="NJQ04126.1"/>
    </source>
</evidence>
<evidence type="ECO:0000256" key="1">
    <source>
        <dbReference type="SAM" id="MobiDB-lite"/>
    </source>
</evidence>
<reference evidence="3 4" key="1">
    <citation type="submission" date="2020-03" db="EMBL/GenBank/DDBJ databases">
        <title>Draft genome of Streptomyces sp. ventii, isolated from the Axial Seamount in the Pacific Ocean, and resequencing of the two type strains Streptomyces lonarensis strain NCL 716 and Streptomyces bohaiensis strain 11A07.</title>
        <authorList>
            <person name="Loughran R.M."/>
            <person name="Pfannmuller K.M."/>
            <person name="Wasson B.J."/>
            <person name="Deadmond M.C."/>
            <person name="Paddock B.E."/>
            <person name="Koyack M.J."/>
            <person name="Gallegos D.A."/>
            <person name="Mitchell E.A."/>
            <person name="Ushijima B."/>
            <person name="Saw J.H."/>
            <person name="Mcphail K.L."/>
            <person name="Videau P."/>
        </authorList>
    </citation>
    <scope>NUCLEOTIDE SEQUENCE [LARGE SCALE GENOMIC DNA]</scope>
    <source>
        <strain evidence="3 4">NCL716</strain>
    </source>
</reference>
<evidence type="ECO:0000256" key="2">
    <source>
        <dbReference type="SAM" id="SignalP"/>
    </source>
</evidence>
<proteinExistence type="predicted"/>
<dbReference type="Proteomes" id="UP000578686">
    <property type="component" value="Unassembled WGS sequence"/>
</dbReference>
<feature type="compositionally biased region" description="Basic and acidic residues" evidence="1">
    <location>
        <begin position="63"/>
        <end position="79"/>
    </location>
</feature>
<evidence type="ECO:0008006" key="5">
    <source>
        <dbReference type="Google" id="ProtNLM"/>
    </source>
</evidence>
<comment type="caution">
    <text evidence="3">The sequence shown here is derived from an EMBL/GenBank/DDBJ whole genome shotgun (WGS) entry which is preliminary data.</text>
</comment>
<feature type="region of interest" description="Disordered" evidence="1">
    <location>
        <begin position="21"/>
        <end position="87"/>
    </location>
</feature>
<name>A0A7X6HX12_9ACTN</name>
<dbReference type="EMBL" id="JAAVJD010000002">
    <property type="protein sequence ID" value="NJQ04126.1"/>
    <property type="molecule type" value="Genomic_DNA"/>
</dbReference>
<dbReference type="AlphaFoldDB" id="A0A7X6HX12"/>
<feature type="chain" id="PRO_5038711165" description="Lipoprotein" evidence="2">
    <location>
        <begin position="27"/>
        <end position="221"/>
    </location>
</feature>
<dbReference type="PROSITE" id="PS51257">
    <property type="entry name" value="PROKAR_LIPOPROTEIN"/>
    <property type="match status" value="1"/>
</dbReference>
<sequence length="221" mass="23348">MKRHFVPPAVAAAMAALLLTSCSGGGSEPDDDVAGAQSAPPSEVPEGDEPEEPDDSDDDPDDGIDRPEIALPDDMTKEFEDVDTDDSDERAVLADQERFVAAVDGAVAEGEVGAALDFYAGGEAYISALELVERYADRGYRIGGPIRYYDRAVTLGRDGSATSSACVDFSRSYSVELQTGEQTPQGAEQGRYALSHELNGDGTWQVVGWTVTSGGDLCVSE</sequence>
<keyword evidence="4" id="KW-1185">Reference proteome</keyword>
<keyword evidence="2" id="KW-0732">Signal</keyword>
<gene>
    <name evidence="3" type="ORF">HCN56_00670</name>
</gene>